<reference evidence="2" key="1">
    <citation type="journal article" date="2020" name="Fungal Divers.">
        <title>Resolving the Mortierellaceae phylogeny through synthesis of multi-gene phylogenetics and phylogenomics.</title>
        <authorList>
            <person name="Vandepol N."/>
            <person name="Liber J."/>
            <person name="Desiro A."/>
            <person name="Na H."/>
            <person name="Kennedy M."/>
            <person name="Barry K."/>
            <person name="Grigoriev I.V."/>
            <person name="Miller A.N."/>
            <person name="O'Donnell K."/>
            <person name="Stajich J.E."/>
            <person name="Bonito G."/>
        </authorList>
    </citation>
    <scope>NUCLEOTIDE SEQUENCE</scope>
    <source>
        <strain evidence="2">NRRL 6426</strain>
    </source>
</reference>
<gene>
    <name evidence="2" type="ORF">BG015_005951</name>
</gene>
<dbReference type="EMBL" id="JAAAUQ010000278">
    <property type="protein sequence ID" value="KAF9151980.1"/>
    <property type="molecule type" value="Genomic_DNA"/>
</dbReference>
<feature type="transmembrane region" description="Helical" evidence="1">
    <location>
        <begin position="364"/>
        <end position="388"/>
    </location>
</feature>
<dbReference type="OrthoDB" id="2438214at2759"/>
<accession>A0A9P5S0B3</accession>
<feature type="transmembrane region" description="Helical" evidence="1">
    <location>
        <begin position="317"/>
        <end position="338"/>
    </location>
</feature>
<comment type="caution">
    <text evidence="2">The sequence shown here is derived from an EMBL/GenBank/DDBJ whole genome shotgun (WGS) entry which is preliminary data.</text>
</comment>
<dbReference type="AlphaFoldDB" id="A0A9P5S0B3"/>
<proteinExistence type="predicted"/>
<sequence>MPPLASSQSASSTRGEKASMTSTLCLIFILHIYLLTFAAENWTTDELYNHTLLLLTLPMMVGSFPNLKQYQRWIAYYGIWFQLMADACAVENLPYIFFDLVIFTNMENVFRKHLKAITGGQSIPRIVYFSSWVSNTRLDSYIAAHRLEENVNDNEDNSDEQVAPTTTTTITTTTTTITTTITSTTIAMTFKTKLGYLLASIVLLITVYDEVEINYTDYFCYHGPDSNGFYLDPINNYTTGNPKYADYCHPPTSSFEKAFFQYLPIRGLPSLSVVLTRLSALLFAVAWSTIPTNVVVTAWTQMWNSPSSRLRKVHYMVFMYPIIMYPIKMAAIVLIMYYTPDQRENVAPTNYSPSSLSAVRAKYLLLWFVFFRAATKLAFGMGLIWNLYTAHSNSASCRHHHYHQEKQEVEQLL</sequence>
<name>A0A9P5S0B3_9FUNG</name>
<keyword evidence="1" id="KW-0472">Membrane</keyword>
<protein>
    <submittedName>
        <fullName evidence="2">Uncharacterized protein</fullName>
    </submittedName>
</protein>
<keyword evidence="3" id="KW-1185">Reference proteome</keyword>
<dbReference type="Proteomes" id="UP000748756">
    <property type="component" value="Unassembled WGS sequence"/>
</dbReference>
<evidence type="ECO:0000313" key="3">
    <source>
        <dbReference type="Proteomes" id="UP000748756"/>
    </source>
</evidence>
<evidence type="ECO:0000313" key="2">
    <source>
        <dbReference type="EMBL" id="KAF9151980.1"/>
    </source>
</evidence>
<feature type="transmembrane region" description="Helical" evidence="1">
    <location>
        <begin position="21"/>
        <end position="39"/>
    </location>
</feature>
<feature type="transmembrane region" description="Helical" evidence="1">
    <location>
        <begin position="194"/>
        <end position="211"/>
    </location>
</feature>
<keyword evidence="1" id="KW-0812">Transmembrane</keyword>
<feature type="transmembrane region" description="Helical" evidence="1">
    <location>
        <begin position="278"/>
        <end position="296"/>
    </location>
</feature>
<organism evidence="2 3">
    <name type="scientific">Linnemannia schmuckeri</name>
    <dbReference type="NCBI Taxonomy" id="64567"/>
    <lineage>
        <taxon>Eukaryota</taxon>
        <taxon>Fungi</taxon>
        <taxon>Fungi incertae sedis</taxon>
        <taxon>Mucoromycota</taxon>
        <taxon>Mortierellomycotina</taxon>
        <taxon>Mortierellomycetes</taxon>
        <taxon>Mortierellales</taxon>
        <taxon>Mortierellaceae</taxon>
        <taxon>Linnemannia</taxon>
    </lineage>
</organism>
<keyword evidence="1" id="KW-1133">Transmembrane helix</keyword>
<evidence type="ECO:0000256" key="1">
    <source>
        <dbReference type="SAM" id="Phobius"/>
    </source>
</evidence>